<dbReference type="Proteomes" id="UP000230842">
    <property type="component" value="Unassembled WGS sequence"/>
</dbReference>
<evidence type="ECO:0000256" key="1">
    <source>
        <dbReference type="ARBA" id="ARBA00022491"/>
    </source>
</evidence>
<dbReference type="InterPro" id="IPR050109">
    <property type="entry name" value="HTH-type_TetR-like_transc_reg"/>
</dbReference>
<evidence type="ECO:0000313" key="9">
    <source>
        <dbReference type="Proteomes" id="UP000230842"/>
    </source>
</evidence>
<gene>
    <name evidence="8" type="ORF">CLV56_3983</name>
</gene>
<feature type="domain" description="HTH tetR-type" evidence="7">
    <location>
        <begin position="6"/>
        <end position="66"/>
    </location>
</feature>
<feature type="compositionally biased region" description="Low complexity" evidence="6">
    <location>
        <begin position="199"/>
        <end position="214"/>
    </location>
</feature>
<dbReference type="InterPro" id="IPR009057">
    <property type="entry name" value="Homeodomain-like_sf"/>
</dbReference>
<dbReference type="PANTHER" id="PTHR30055:SF234">
    <property type="entry name" value="HTH-TYPE TRANSCRIPTIONAL REGULATOR BETI"/>
    <property type="match status" value="1"/>
</dbReference>
<dbReference type="Pfam" id="PF00440">
    <property type="entry name" value="TetR_N"/>
    <property type="match status" value="1"/>
</dbReference>
<evidence type="ECO:0000256" key="3">
    <source>
        <dbReference type="ARBA" id="ARBA00023125"/>
    </source>
</evidence>
<dbReference type="Gene3D" id="1.10.357.10">
    <property type="entry name" value="Tetracycline Repressor, domain 2"/>
    <property type="match status" value="1"/>
</dbReference>
<dbReference type="GO" id="GO:0000976">
    <property type="term" value="F:transcription cis-regulatory region binding"/>
    <property type="evidence" value="ECO:0007669"/>
    <property type="project" value="TreeGrafter"/>
</dbReference>
<evidence type="ECO:0000313" key="8">
    <source>
        <dbReference type="EMBL" id="PJJ48279.1"/>
    </source>
</evidence>
<proteinExistence type="predicted"/>
<keyword evidence="2" id="KW-0805">Transcription regulation</keyword>
<keyword evidence="3 5" id="KW-0238">DNA-binding</keyword>
<evidence type="ECO:0000259" key="7">
    <source>
        <dbReference type="PROSITE" id="PS50977"/>
    </source>
</evidence>
<dbReference type="InterPro" id="IPR039538">
    <property type="entry name" value="BetI_C"/>
</dbReference>
<evidence type="ECO:0000256" key="5">
    <source>
        <dbReference type="PROSITE-ProRule" id="PRU00335"/>
    </source>
</evidence>
<dbReference type="InterPro" id="IPR001647">
    <property type="entry name" value="HTH_TetR"/>
</dbReference>
<dbReference type="PROSITE" id="PS50977">
    <property type="entry name" value="HTH_TETR_2"/>
    <property type="match status" value="1"/>
</dbReference>
<keyword evidence="4" id="KW-0804">Transcription</keyword>
<organism evidence="8 9">
    <name type="scientific">Mumia flava</name>
    <dbReference type="NCBI Taxonomy" id="1348852"/>
    <lineage>
        <taxon>Bacteria</taxon>
        <taxon>Bacillati</taxon>
        <taxon>Actinomycetota</taxon>
        <taxon>Actinomycetes</taxon>
        <taxon>Propionibacteriales</taxon>
        <taxon>Nocardioidaceae</taxon>
        <taxon>Mumia</taxon>
    </lineage>
</organism>
<dbReference type="SUPFAM" id="SSF46689">
    <property type="entry name" value="Homeodomain-like"/>
    <property type="match status" value="1"/>
</dbReference>
<feature type="region of interest" description="Disordered" evidence="6">
    <location>
        <begin position="199"/>
        <end position="226"/>
    </location>
</feature>
<evidence type="ECO:0000256" key="6">
    <source>
        <dbReference type="SAM" id="MobiDB-lite"/>
    </source>
</evidence>
<dbReference type="OrthoDB" id="3777289at2"/>
<dbReference type="SUPFAM" id="SSF48498">
    <property type="entry name" value="Tetracyclin repressor-like, C-terminal domain"/>
    <property type="match status" value="1"/>
</dbReference>
<feature type="DNA-binding region" description="H-T-H motif" evidence="5">
    <location>
        <begin position="29"/>
        <end position="48"/>
    </location>
</feature>
<name>A0A0B2B9R1_9ACTN</name>
<dbReference type="AlphaFoldDB" id="A0A0B2B9R1"/>
<dbReference type="RefSeq" id="WP_039355793.1">
    <property type="nucleotide sequence ID" value="NZ_PGEZ01000003.1"/>
</dbReference>
<reference evidence="8 9" key="1">
    <citation type="submission" date="2017-11" db="EMBL/GenBank/DDBJ databases">
        <title>Genomic Encyclopedia of Archaeal and Bacterial Type Strains, Phase II (KMG-II): From Individual Species to Whole Genera.</title>
        <authorList>
            <person name="Goeker M."/>
        </authorList>
    </citation>
    <scope>NUCLEOTIDE SEQUENCE [LARGE SCALE GENOMIC DNA]</scope>
    <source>
        <strain evidence="8 9">DSM 27763</strain>
    </source>
</reference>
<sequence>MSTKRQERRNEIARAAVAPLSEQGYRNVRLSDIGESLGMTGAHLLYYFESKSDLFMSALRMVEQDLRASAYDAFETLPTARERWDWLLAAGAPMGLHDSGLLMWLQAWSEAVHDKAVHDLISELERDWQGLLREVLAYGVARGELDAETDVGGFVEGFSALLDGLTIRVVVGYRPVDKAQAIAISERYAASQLHWRTAAPDAAAPDAAAPDAAAEPQTDETNGDDA</sequence>
<dbReference type="GO" id="GO:0003700">
    <property type="term" value="F:DNA-binding transcription factor activity"/>
    <property type="evidence" value="ECO:0007669"/>
    <property type="project" value="TreeGrafter"/>
</dbReference>
<dbReference type="InterPro" id="IPR036271">
    <property type="entry name" value="Tet_transcr_reg_TetR-rel_C_sf"/>
</dbReference>
<protein>
    <submittedName>
        <fullName evidence="8">AcrR family transcriptional regulator</fullName>
    </submittedName>
</protein>
<evidence type="ECO:0000256" key="4">
    <source>
        <dbReference type="ARBA" id="ARBA00023163"/>
    </source>
</evidence>
<keyword evidence="1" id="KW-0678">Repressor</keyword>
<evidence type="ECO:0000256" key="2">
    <source>
        <dbReference type="ARBA" id="ARBA00023015"/>
    </source>
</evidence>
<comment type="caution">
    <text evidence="8">The sequence shown here is derived from an EMBL/GenBank/DDBJ whole genome shotgun (WGS) entry which is preliminary data.</text>
</comment>
<feature type="compositionally biased region" description="Acidic residues" evidence="6">
    <location>
        <begin position="217"/>
        <end position="226"/>
    </location>
</feature>
<dbReference type="EMBL" id="PGEZ01000003">
    <property type="protein sequence ID" value="PJJ48279.1"/>
    <property type="molecule type" value="Genomic_DNA"/>
</dbReference>
<dbReference type="Pfam" id="PF13977">
    <property type="entry name" value="TetR_C_6"/>
    <property type="match status" value="1"/>
</dbReference>
<accession>A0A0B2B9R1</accession>
<keyword evidence="9" id="KW-1185">Reference proteome</keyword>
<dbReference type="PANTHER" id="PTHR30055">
    <property type="entry name" value="HTH-TYPE TRANSCRIPTIONAL REGULATOR RUTR"/>
    <property type="match status" value="1"/>
</dbReference>